<dbReference type="InterPro" id="IPR008302">
    <property type="entry name" value="NamZ"/>
</dbReference>
<dbReference type="InterPro" id="IPR048503">
    <property type="entry name" value="NamZ_C"/>
</dbReference>
<protein>
    <submittedName>
        <fullName evidence="3">DUF1343 domain-containing protein</fullName>
    </submittedName>
</protein>
<proteinExistence type="predicted"/>
<dbReference type="RefSeq" id="WP_132315221.1">
    <property type="nucleotide sequence ID" value="NZ_SMKR01000002.1"/>
</dbReference>
<dbReference type="PANTHER" id="PTHR42915">
    <property type="entry name" value="HYPOTHETICAL 460 KDA PROTEIN IN FEUA-SIGW INTERGENIC REGION [PRECURSOR]"/>
    <property type="match status" value="1"/>
</dbReference>
<accession>A0A4V2YHD9</accession>
<dbReference type="OrthoDB" id="9801061at2"/>
<reference evidence="3 4" key="1">
    <citation type="submission" date="2019-02" db="EMBL/GenBank/DDBJ databases">
        <title>Draft genome sequences of novel Actinobacteria.</title>
        <authorList>
            <person name="Sahin N."/>
            <person name="Ay H."/>
            <person name="Saygin H."/>
        </authorList>
    </citation>
    <scope>NUCLEOTIDE SEQUENCE [LARGE SCALE GENOMIC DNA]</scope>
    <source>
        <strain evidence="3 4">16K104</strain>
    </source>
</reference>
<dbReference type="Pfam" id="PF20732">
    <property type="entry name" value="NamZ_C"/>
    <property type="match status" value="1"/>
</dbReference>
<dbReference type="Proteomes" id="UP000295172">
    <property type="component" value="Unassembled WGS sequence"/>
</dbReference>
<dbReference type="Gene3D" id="3.40.50.12170">
    <property type="entry name" value="Uncharacterised protein PF07075, DUF1343"/>
    <property type="match status" value="1"/>
</dbReference>
<evidence type="ECO:0000313" key="4">
    <source>
        <dbReference type="Proteomes" id="UP000295172"/>
    </source>
</evidence>
<dbReference type="PIRSF" id="PIRSF016719">
    <property type="entry name" value="UCP016719"/>
    <property type="match status" value="1"/>
</dbReference>
<evidence type="ECO:0000259" key="1">
    <source>
        <dbReference type="Pfam" id="PF07075"/>
    </source>
</evidence>
<evidence type="ECO:0000313" key="3">
    <source>
        <dbReference type="EMBL" id="TDD30667.1"/>
    </source>
</evidence>
<evidence type="ECO:0000259" key="2">
    <source>
        <dbReference type="Pfam" id="PF20732"/>
    </source>
</evidence>
<dbReference type="EMBL" id="SMKR01000002">
    <property type="protein sequence ID" value="TDD30667.1"/>
    <property type="molecule type" value="Genomic_DNA"/>
</dbReference>
<dbReference type="PANTHER" id="PTHR42915:SF1">
    <property type="entry name" value="PEPTIDOGLYCAN BETA-N-ACETYLMURAMIDASE NAMZ"/>
    <property type="match status" value="1"/>
</dbReference>
<feature type="domain" description="Peptidoglycan beta-N-acetylmuramidase NamZ N-terminal" evidence="1">
    <location>
        <begin position="23"/>
        <end position="213"/>
    </location>
</feature>
<dbReference type="AlphaFoldDB" id="A0A4V2YHD9"/>
<dbReference type="InterPro" id="IPR048502">
    <property type="entry name" value="NamZ_N"/>
</dbReference>
<gene>
    <name evidence="3" type="ORF">E1218_00935</name>
</gene>
<organism evidence="3 4">
    <name type="scientific">Kribbella turkmenica</name>
    <dbReference type="NCBI Taxonomy" id="2530375"/>
    <lineage>
        <taxon>Bacteria</taxon>
        <taxon>Bacillati</taxon>
        <taxon>Actinomycetota</taxon>
        <taxon>Actinomycetes</taxon>
        <taxon>Propionibacteriales</taxon>
        <taxon>Kribbellaceae</taxon>
        <taxon>Kribbella</taxon>
    </lineage>
</organism>
<dbReference type="Gene3D" id="3.90.1150.140">
    <property type="match status" value="1"/>
</dbReference>
<keyword evidence="4" id="KW-1185">Reference proteome</keyword>
<dbReference type="Pfam" id="PF07075">
    <property type="entry name" value="NamZ_N"/>
    <property type="match status" value="1"/>
</dbReference>
<sequence>MAVRTGAERLAGEPGLAGTGRLGLITNFTGVLPDLRPTAVALLGAGLRLTALFGPEHGLRGTAQAGASEAAGIDADTGLPVLDTYERQGAALDELFGDVDVLLFDIQDVGTRFYTYIWTMYDCLQAAERLGKRFVVLDRPNPLGGLRVEGPLLQPGFESFVGRAPIPLRHGLTVGELALRLGAAEVVTMEGWTRDSFGTGGVWVPPSPNMPTLDTALVYPGTGLFEGTNLSEGRGTTRPFETIGAPFLDDRFVPALRDFELPGVVFRRTWFEPVFGKYAGEAVPGVQLHVVDRTTYEPVRTALELLHVLRQLYPDDLRLLPSLDRLWGSDSLRKALEAGDDPLTLLPVATLDWAGPLLYERTG</sequence>
<name>A0A4V2YHD9_9ACTN</name>
<comment type="caution">
    <text evidence="3">The sequence shown here is derived from an EMBL/GenBank/DDBJ whole genome shotgun (WGS) entry which is preliminary data.</text>
</comment>
<dbReference type="GO" id="GO:0033922">
    <property type="term" value="F:peptidoglycan beta-N-acetylmuramidase activity"/>
    <property type="evidence" value="ECO:0007669"/>
    <property type="project" value="InterPro"/>
</dbReference>
<feature type="domain" description="Peptidoglycan beta-N-acetylmuramidase NamZ C-terminal" evidence="2">
    <location>
        <begin position="217"/>
        <end position="342"/>
    </location>
</feature>